<dbReference type="InterPro" id="IPR003598">
    <property type="entry name" value="Ig_sub2"/>
</dbReference>
<dbReference type="Gene3D" id="2.60.40.10">
    <property type="entry name" value="Immunoglobulins"/>
    <property type="match status" value="1"/>
</dbReference>
<dbReference type="OMA" id="NCAAQTH"/>
<dbReference type="PROSITE" id="PS50835">
    <property type="entry name" value="IG_LIKE"/>
    <property type="match status" value="1"/>
</dbReference>
<dbReference type="InterPro" id="IPR013783">
    <property type="entry name" value="Ig-like_fold"/>
</dbReference>
<dbReference type="Proteomes" id="UP000265120">
    <property type="component" value="Chromosome 6"/>
</dbReference>
<dbReference type="SMART" id="SM00406">
    <property type="entry name" value="IGv"/>
    <property type="match status" value="1"/>
</dbReference>
<evidence type="ECO:0000313" key="3">
    <source>
        <dbReference type="Proteomes" id="UP000265120"/>
    </source>
</evidence>
<dbReference type="SMART" id="SM00409">
    <property type="entry name" value="IG"/>
    <property type="match status" value="1"/>
</dbReference>
<dbReference type="AlphaFoldDB" id="A0A3P8VMI5"/>
<dbReference type="Pfam" id="PF07686">
    <property type="entry name" value="V-set"/>
    <property type="match status" value="1"/>
</dbReference>
<evidence type="ECO:0000259" key="1">
    <source>
        <dbReference type="PROSITE" id="PS50835"/>
    </source>
</evidence>
<accession>A0A3P8VMI5</accession>
<dbReference type="InterPro" id="IPR007110">
    <property type="entry name" value="Ig-like_dom"/>
</dbReference>
<dbReference type="InterPro" id="IPR013106">
    <property type="entry name" value="Ig_V-set"/>
</dbReference>
<proteinExistence type="predicted"/>
<reference evidence="2" key="3">
    <citation type="submission" date="2025-09" db="UniProtKB">
        <authorList>
            <consortium name="Ensembl"/>
        </authorList>
    </citation>
    <scope>IDENTIFICATION</scope>
</reference>
<dbReference type="InParanoid" id="A0A3P8VMI5"/>
<reference evidence="2 3" key="1">
    <citation type="journal article" date="2014" name="Nat. Genet.">
        <title>Whole-genome sequence of a flatfish provides insights into ZW sex chromosome evolution and adaptation to a benthic lifestyle.</title>
        <authorList>
            <person name="Chen S."/>
            <person name="Zhang G."/>
            <person name="Shao C."/>
            <person name="Huang Q."/>
            <person name="Liu G."/>
            <person name="Zhang P."/>
            <person name="Song W."/>
            <person name="An N."/>
            <person name="Chalopin D."/>
            <person name="Volff J.N."/>
            <person name="Hong Y."/>
            <person name="Li Q."/>
            <person name="Sha Z."/>
            <person name="Zhou H."/>
            <person name="Xie M."/>
            <person name="Yu Q."/>
            <person name="Liu Y."/>
            <person name="Xiang H."/>
            <person name="Wang N."/>
            <person name="Wu K."/>
            <person name="Yang C."/>
            <person name="Zhou Q."/>
            <person name="Liao X."/>
            <person name="Yang L."/>
            <person name="Hu Q."/>
            <person name="Zhang J."/>
            <person name="Meng L."/>
            <person name="Jin L."/>
            <person name="Tian Y."/>
            <person name="Lian J."/>
            <person name="Yang J."/>
            <person name="Miao G."/>
            <person name="Liu S."/>
            <person name="Liang Z."/>
            <person name="Yan F."/>
            <person name="Li Y."/>
            <person name="Sun B."/>
            <person name="Zhang H."/>
            <person name="Zhang J."/>
            <person name="Zhu Y."/>
            <person name="Du M."/>
            <person name="Zhao Y."/>
            <person name="Schartl M."/>
            <person name="Tang Q."/>
            <person name="Wang J."/>
        </authorList>
    </citation>
    <scope>NUCLEOTIDE SEQUENCE</scope>
</reference>
<dbReference type="SUPFAM" id="SSF48726">
    <property type="entry name" value="Immunoglobulin"/>
    <property type="match status" value="1"/>
</dbReference>
<keyword evidence="3" id="KW-1185">Reference proteome</keyword>
<dbReference type="InterPro" id="IPR036179">
    <property type="entry name" value="Ig-like_dom_sf"/>
</dbReference>
<feature type="domain" description="Ig-like" evidence="1">
    <location>
        <begin position="52"/>
        <end position="140"/>
    </location>
</feature>
<dbReference type="SMART" id="SM00408">
    <property type="entry name" value="IGc2"/>
    <property type="match status" value="1"/>
</dbReference>
<dbReference type="InterPro" id="IPR003599">
    <property type="entry name" value="Ig_sub"/>
</dbReference>
<name>A0A3P8VMI5_CYNSE</name>
<sequence>MSAHKSNCAAQTHCGYNCGLWRVYQPVSEVLTGLWGTALTAASAEYMLFLCPKMNPLEKVALEGKNVSLVCKVNQARIQKVQWYRKEMAGEYNVLIQDSGDRDDPNLSGLKGRVTLADNGSSLTISKAEMKDGGEYWCIVLGACHHRCYISNCGFYVKT</sequence>
<dbReference type="GeneTree" id="ENSGT00940000178549"/>
<reference evidence="2" key="2">
    <citation type="submission" date="2025-08" db="UniProtKB">
        <authorList>
            <consortium name="Ensembl"/>
        </authorList>
    </citation>
    <scope>IDENTIFICATION</scope>
</reference>
<dbReference type="Ensembl" id="ENSCSET00000015746.1">
    <property type="protein sequence ID" value="ENSCSEP00000015557.1"/>
    <property type="gene ID" value="ENSCSEG00000009997.1"/>
</dbReference>
<evidence type="ECO:0000313" key="2">
    <source>
        <dbReference type="Ensembl" id="ENSCSEP00000015557.1"/>
    </source>
</evidence>
<organism evidence="2 3">
    <name type="scientific">Cynoglossus semilaevis</name>
    <name type="common">Tongue sole</name>
    <dbReference type="NCBI Taxonomy" id="244447"/>
    <lineage>
        <taxon>Eukaryota</taxon>
        <taxon>Metazoa</taxon>
        <taxon>Chordata</taxon>
        <taxon>Craniata</taxon>
        <taxon>Vertebrata</taxon>
        <taxon>Euteleostomi</taxon>
        <taxon>Actinopterygii</taxon>
        <taxon>Neopterygii</taxon>
        <taxon>Teleostei</taxon>
        <taxon>Neoteleostei</taxon>
        <taxon>Acanthomorphata</taxon>
        <taxon>Carangaria</taxon>
        <taxon>Pleuronectiformes</taxon>
        <taxon>Pleuronectoidei</taxon>
        <taxon>Cynoglossidae</taxon>
        <taxon>Cynoglossinae</taxon>
        <taxon>Cynoglossus</taxon>
    </lineage>
</organism>
<protein>
    <recommendedName>
        <fullName evidence="1">Ig-like domain-containing protein</fullName>
    </recommendedName>
</protein>